<protein>
    <recommendedName>
        <fullName evidence="1">Condensation domain-containing protein</fullName>
    </recommendedName>
</protein>
<evidence type="ECO:0000259" key="1">
    <source>
        <dbReference type="Pfam" id="PF00668"/>
    </source>
</evidence>
<dbReference type="SUPFAM" id="SSF52777">
    <property type="entry name" value="CoA-dependent acyltransferases"/>
    <property type="match status" value="2"/>
</dbReference>
<evidence type="ECO:0000313" key="2">
    <source>
        <dbReference type="EMBL" id="AIG77398.1"/>
    </source>
</evidence>
<dbReference type="InterPro" id="IPR001242">
    <property type="entry name" value="Condensation_dom"/>
</dbReference>
<dbReference type="GO" id="GO:0031177">
    <property type="term" value="F:phosphopantetheine binding"/>
    <property type="evidence" value="ECO:0007669"/>
    <property type="project" value="TreeGrafter"/>
</dbReference>
<dbReference type="AlphaFoldDB" id="A0A075UWL3"/>
<dbReference type="GO" id="GO:0009239">
    <property type="term" value="P:enterobactin biosynthetic process"/>
    <property type="evidence" value="ECO:0007669"/>
    <property type="project" value="TreeGrafter"/>
</dbReference>
<dbReference type="KEGG" id="aja:AJAP_22715"/>
<dbReference type="Pfam" id="PF00668">
    <property type="entry name" value="Condensation"/>
    <property type="match status" value="1"/>
</dbReference>
<dbReference type="EMBL" id="CP008953">
    <property type="protein sequence ID" value="AIG77398.1"/>
    <property type="molecule type" value="Genomic_DNA"/>
</dbReference>
<dbReference type="InterPro" id="IPR023213">
    <property type="entry name" value="CAT-like_dom_sf"/>
</dbReference>
<dbReference type="GO" id="GO:0005829">
    <property type="term" value="C:cytosol"/>
    <property type="evidence" value="ECO:0007669"/>
    <property type="project" value="TreeGrafter"/>
</dbReference>
<dbReference type="GO" id="GO:0043041">
    <property type="term" value="P:amino acid activation for nonribosomal peptide biosynthetic process"/>
    <property type="evidence" value="ECO:0007669"/>
    <property type="project" value="TreeGrafter"/>
</dbReference>
<dbReference type="STRING" id="208439.AJAP_22715"/>
<organism evidence="2 3">
    <name type="scientific">Amycolatopsis japonica</name>
    <dbReference type="NCBI Taxonomy" id="208439"/>
    <lineage>
        <taxon>Bacteria</taxon>
        <taxon>Bacillati</taxon>
        <taxon>Actinomycetota</taxon>
        <taxon>Actinomycetes</taxon>
        <taxon>Pseudonocardiales</taxon>
        <taxon>Pseudonocardiaceae</taxon>
        <taxon>Amycolatopsis</taxon>
        <taxon>Amycolatopsis japonica group</taxon>
    </lineage>
</organism>
<dbReference type="GO" id="GO:0009366">
    <property type="term" value="C:enterobactin synthetase complex"/>
    <property type="evidence" value="ECO:0007669"/>
    <property type="project" value="TreeGrafter"/>
</dbReference>
<dbReference type="RefSeq" id="WP_051972560.1">
    <property type="nucleotide sequence ID" value="NZ_CP008953.1"/>
</dbReference>
<dbReference type="HOGENOM" id="CLU_032284_0_0_11"/>
<dbReference type="Proteomes" id="UP000028492">
    <property type="component" value="Chromosome"/>
</dbReference>
<dbReference type="Gene3D" id="3.30.559.30">
    <property type="entry name" value="Nonribosomal peptide synthetase, condensation domain"/>
    <property type="match status" value="1"/>
</dbReference>
<dbReference type="PANTHER" id="PTHR45527:SF1">
    <property type="entry name" value="FATTY ACID SYNTHASE"/>
    <property type="match status" value="1"/>
</dbReference>
<reference evidence="2 3" key="1">
    <citation type="journal article" date="2014" name="J. Biotechnol.">
        <title>Complete genome sequence of the actinobacterium Amycolatopsis japonica MG417-CF17(T) (=DSM 44213T) producing (S,S)-N,N'-ethylenediaminedisuccinic acid.</title>
        <authorList>
            <person name="Stegmann E."/>
            <person name="Albersmeier A."/>
            <person name="Spohn M."/>
            <person name="Gert H."/>
            <person name="Weber T."/>
            <person name="Wohlleben W."/>
            <person name="Kalinowski J."/>
            <person name="Ruckert C."/>
        </authorList>
    </citation>
    <scope>NUCLEOTIDE SEQUENCE [LARGE SCALE GENOMIC DNA]</scope>
    <source>
        <strain evidence="3">MG417-CF17 (DSM 44213)</strain>
    </source>
</reference>
<dbReference type="GO" id="GO:0008610">
    <property type="term" value="P:lipid biosynthetic process"/>
    <property type="evidence" value="ECO:0007669"/>
    <property type="project" value="UniProtKB-ARBA"/>
</dbReference>
<keyword evidence="3" id="KW-1185">Reference proteome</keyword>
<evidence type="ECO:0000313" key="3">
    <source>
        <dbReference type="Proteomes" id="UP000028492"/>
    </source>
</evidence>
<dbReference type="Gene3D" id="3.30.559.10">
    <property type="entry name" value="Chloramphenicol acetyltransferase-like domain"/>
    <property type="match status" value="1"/>
</dbReference>
<sequence>MTRFQVRFTGKTARSGPLAFGHANIVRAITLDDDPTRLNLAMVFDVPGAPVDQVATWIRVLLERHESLRTTYSFGDRTLQHVLAEGEVEVEVVESDGDVLQTAESTARALRSRVFDLTTELPLHLAVVTENAVPRRLVWVVSHAAMDVATCELLLGEWTELAAGHELPVDDSPQPLDVVELEKTPAVQRLGQAATRYWESKLRTVPQAMFPVPATGTGFLRPGLRVRSRAAMGHIAAIAERTSASPSAIALAALNALIAHWTAQSSCVTTSLSGNRVLKPLRRFFGSMAQDALLPVTIPETFDELVHAVRAASVPAYRHSWFEADAIWEVITRVTHERGFSFARDLVFNDMSALGDAAVGEPPRAAYGRLPSVWLPGGPDVEDDPEIGGTLELLPQEDIPTRFFGCLYRLDTELDLTLWVDPGCLDTSEVTEFGRGLLALLRAAAEADLPVKELHSLTTLAPVERGEGWYLSDSCWVELDAVRELVSDVLGDRPHLVTAEPDDVLGHRLVCHLIGPATPADLHAEVLAALPGRPTALAPHHYVICAEPPADPLDPDAWTATAIDSASGRELPV</sequence>
<proteinExistence type="predicted"/>
<name>A0A075UWL3_9PSEU</name>
<dbReference type="PANTHER" id="PTHR45527">
    <property type="entry name" value="NONRIBOSOMAL PEPTIDE SYNTHETASE"/>
    <property type="match status" value="1"/>
</dbReference>
<gene>
    <name evidence="2" type="ORF">AJAP_22715</name>
</gene>
<feature type="domain" description="Condensation" evidence="1">
    <location>
        <begin position="33"/>
        <end position="349"/>
    </location>
</feature>
<accession>A0A075UWL3</accession>
<dbReference type="eggNOG" id="COG1020">
    <property type="taxonomic scope" value="Bacteria"/>
</dbReference>
<dbReference type="GO" id="GO:0047527">
    <property type="term" value="F:2,3-dihydroxybenzoate-serine ligase activity"/>
    <property type="evidence" value="ECO:0007669"/>
    <property type="project" value="TreeGrafter"/>
</dbReference>